<feature type="domain" description="PTS EIIA type-1" evidence="8">
    <location>
        <begin position="40"/>
        <end position="144"/>
    </location>
</feature>
<dbReference type="OrthoDB" id="9769191at2"/>
<sequence>MISMNIFKNFFNNIAKKENEDCIVYSPANGDILDLKNVSDEVFASETMGKGIAIIPKEGSVHAPFDGQVMTIFPTGHAIGVKNSMGVELLIHIGINSVELGGEGFKVLVKEGERINQGQKLIEFSISTLIENNLDPTIMIVVTNTDNFSNIKQIDNEQTEIGAELLFLRRRE</sequence>
<keyword evidence="4" id="KW-0762">Sugar transport</keyword>
<dbReference type="InterPro" id="IPR050890">
    <property type="entry name" value="PTS_EIIA_component"/>
</dbReference>
<name>A0A347WKV9_9LACT</name>
<dbReference type="AlphaFoldDB" id="A0A347WKV9"/>
<dbReference type="PANTHER" id="PTHR45008:SF1">
    <property type="entry name" value="PTS SYSTEM GLUCOSE-SPECIFIC EIIA COMPONENT"/>
    <property type="match status" value="1"/>
</dbReference>
<dbReference type="FunFam" id="2.70.70.10:FF:000001">
    <property type="entry name" value="PTS system glucose-specific IIA component"/>
    <property type="match status" value="1"/>
</dbReference>
<dbReference type="GO" id="GO:0016301">
    <property type="term" value="F:kinase activity"/>
    <property type="evidence" value="ECO:0007669"/>
    <property type="project" value="UniProtKB-KW"/>
</dbReference>
<comment type="subcellular location">
    <subcellularLocation>
        <location evidence="2">Cell membrane</location>
        <topology evidence="2">Multi-pass membrane protein</topology>
    </subcellularLocation>
    <subcellularLocation>
        <location evidence="1">Cytoplasm</location>
    </subcellularLocation>
</comment>
<dbReference type="GO" id="GO:0005737">
    <property type="term" value="C:cytoplasm"/>
    <property type="evidence" value="ECO:0007669"/>
    <property type="project" value="UniProtKB-SubCell"/>
</dbReference>
<evidence type="ECO:0000313" key="9">
    <source>
        <dbReference type="EMBL" id="AXY25716.1"/>
    </source>
</evidence>
<dbReference type="InterPro" id="IPR001127">
    <property type="entry name" value="PTS_EIIA_1_perm"/>
</dbReference>
<evidence type="ECO:0000313" key="10">
    <source>
        <dbReference type="Proteomes" id="UP000263232"/>
    </source>
</evidence>
<dbReference type="PANTHER" id="PTHR45008">
    <property type="entry name" value="PTS SYSTEM GLUCOSE-SPECIFIC EIIA COMPONENT"/>
    <property type="match status" value="1"/>
</dbReference>
<dbReference type="GO" id="GO:0005886">
    <property type="term" value="C:plasma membrane"/>
    <property type="evidence" value="ECO:0007669"/>
    <property type="project" value="UniProtKB-SubCell"/>
</dbReference>
<dbReference type="KEGG" id="abae:CL176_06725"/>
<dbReference type="NCBIfam" id="TIGR00830">
    <property type="entry name" value="PTBA"/>
    <property type="match status" value="1"/>
</dbReference>
<reference evidence="9 10" key="1">
    <citation type="submission" date="2017-09" db="EMBL/GenBank/DDBJ databases">
        <title>Complete genome sequence of Oxytococcus suis strain ZY16052.</title>
        <authorList>
            <person name="Li F."/>
        </authorList>
    </citation>
    <scope>NUCLEOTIDE SEQUENCE [LARGE SCALE GENOMIC DNA]</scope>
    <source>
        <strain evidence="9 10">ZY16052</strain>
    </source>
</reference>
<evidence type="ECO:0000256" key="1">
    <source>
        <dbReference type="ARBA" id="ARBA00004496"/>
    </source>
</evidence>
<organism evidence="9 10">
    <name type="scientific">Suicoccus acidiformans</name>
    <dbReference type="NCBI Taxonomy" id="2036206"/>
    <lineage>
        <taxon>Bacteria</taxon>
        <taxon>Bacillati</taxon>
        <taxon>Bacillota</taxon>
        <taxon>Bacilli</taxon>
        <taxon>Lactobacillales</taxon>
        <taxon>Aerococcaceae</taxon>
        <taxon>Suicoccus</taxon>
    </lineage>
</organism>
<proteinExistence type="predicted"/>
<accession>A0A347WKV9</accession>
<keyword evidence="6" id="KW-0598">Phosphotransferase system</keyword>
<evidence type="ECO:0000256" key="7">
    <source>
        <dbReference type="ARBA" id="ARBA00022777"/>
    </source>
</evidence>
<keyword evidence="3" id="KW-0813">Transport</keyword>
<evidence type="ECO:0000256" key="2">
    <source>
        <dbReference type="ARBA" id="ARBA00004651"/>
    </source>
</evidence>
<keyword evidence="7" id="KW-0418">Kinase</keyword>
<keyword evidence="10" id="KW-1185">Reference proteome</keyword>
<dbReference type="Pfam" id="PF00358">
    <property type="entry name" value="PTS_EIIA_1"/>
    <property type="match status" value="1"/>
</dbReference>
<keyword evidence="5" id="KW-0808">Transferase</keyword>
<dbReference type="PROSITE" id="PS51093">
    <property type="entry name" value="PTS_EIIA_TYPE_1"/>
    <property type="match status" value="1"/>
</dbReference>
<dbReference type="GO" id="GO:0009401">
    <property type="term" value="P:phosphoenolpyruvate-dependent sugar phosphotransferase system"/>
    <property type="evidence" value="ECO:0007669"/>
    <property type="project" value="UniProtKB-KW"/>
</dbReference>
<evidence type="ECO:0000259" key="8">
    <source>
        <dbReference type="PROSITE" id="PS51093"/>
    </source>
</evidence>
<protein>
    <recommendedName>
        <fullName evidence="8">PTS EIIA type-1 domain-containing protein</fullName>
    </recommendedName>
</protein>
<dbReference type="Gene3D" id="2.70.70.10">
    <property type="entry name" value="Glucose Permease (Domain IIA)"/>
    <property type="match status" value="1"/>
</dbReference>
<evidence type="ECO:0000256" key="4">
    <source>
        <dbReference type="ARBA" id="ARBA00022597"/>
    </source>
</evidence>
<dbReference type="SUPFAM" id="SSF51261">
    <property type="entry name" value="Duplicated hybrid motif"/>
    <property type="match status" value="1"/>
</dbReference>
<dbReference type="InterPro" id="IPR011055">
    <property type="entry name" value="Dup_hybrid_motif"/>
</dbReference>
<evidence type="ECO:0000256" key="6">
    <source>
        <dbReference type="ARBA" id="ARBA00022683"/>
    </source>
</evidence>
<dbReference type="EMBL" id="CP023434">
    <property type="protein sequence ID" value="AXY25716.1"/>
    <property type="molecule type" value="Genomic_DNA"/>
</dbReference>
<gene>
    <name evidence="9" type="ORF">CL176_06725</name>
</gene>
<dbReference type="Proteomes" id="UP000263232">
    <property type="component" value="Chromosome"/>
</dbReference>
<evidence type="ECO:0000256" key="5">
    <source>
        <dbReference type="ARBA" id="ARBA00022679"/>
    </source>
</evidence>
<evidence type="ECO:0000256" key="3">
    <source>
        <dbReference type="ARBA" id="ARBA00022448"/>
    </source>
</evidence>